<protein>
    <submittedName>
        <fullName evidence="1">2'-5' RNA ligase superfamily protein</fullName>
    </submittedName>
</protein>
<dbReference type="STRING" id="403935.SAMN05216481_101208"/>
<dbReference type="GO" id="GO:0016874">
    <property type="term" value="F:ligase activity"/>
    <property type="evidence" value="ECO:0007669"/>
    <property type="project" value="UniProtKB-KW"/>
</dbReference>
<name>A0A1H8Z024_9ACTN</name>
<evidence type="ECO:0000313" key="1">
    <source>
        <dbReference type="EMBL" id="SEP57681.1"/>
    </source>
</evidence>
<dbReference type="RefSeq" id="WP_093654364.1">
    <property type="nucleotide sequence ID" value="NZ_FOET01000001.1"/>
</dbReference>
<sequence length="220" mass="24840">MGYADLAPGTHADRMRDHWWWRPGWRVGQRAYTWHITFEGQEQLHRLARHHQNTLSAVPGLDLVPLEWLHLTMQGVGFVGDVEPSEVSRVIAETRTRLAQLPGVALTFGPLIVADEAIVLPAEPESAVKDVRTTIREGIAAALGWERVGEDPDRFRPHVSVAYSNTDHDTRPLVELLEQNPAERVTVEVPAASLIVIHRDQKVYQWETVEEVPIGQRHSL</sequence>
<evidence type="ECO:0000313" key="2">
    <source>
        <dbReference type="Proteomes" id="UP000199055"/>
    </source>
</evidence>
<dbReference type="Proteomes" id="UP000199055">
    <property type="component" value="Unassembled WGS sequence"/>
</dbReference>
<dbReference type="AlphaFoldDB" id="A0A1H8Z024"/>
<organism evidence="1 2">
    <name type="scientific">Streptomyces radiopugnans</name>
    <dbReference type="NCBI Taxonomy" id="403935"/>
    <lineage>
        <taxon>Bacteria</taxon>
        <taxon>Bacillati</taxon>
        <taxon>Actinomycetota</taxon>
        <taxon>Actinomycetes</taxon>
        <taxon>Kitasatosporales</taxon>
        <taxon>Streptomycetaceae</taxon>
        <taxon>Streptomyces</taxon>
    </lineage>
</organism>
<dbReference type="Pfam" id="PF13563">
    <property type="entry name" value="2_5_RNA_ligase2"/>
    <property type="match status" value="1"/>
</dbReference>
<accession>A0A1H8Z024</accession>
<dbReference type="EMBL" id="FOET01000001">
    <property type="protein sequence ID" value="SEP57681.1"/>
    <property type="molecule type" value="Genomic_DNA"/>
</dbReference>
<keyword evidence="2" id="KW-1185">Reference proteome</keyword>
<proteinExistence type="predicted"/>
<keyword evidence="1" id="KW-0436">Ligase</keyword>
<dbReference type="InterPro" id="IPR009097">
    <property type="entry name" value="Cyclic_Pdiesterase"/>
</dbReference>
<dbReference type="Gene3D" id="3.90.1140.10">
    <property type="entry name" value="Cyclic phosphodiesterase"/>
    <property type="match status" value="1"/>
</dbReference>
<gene>
    <name evidence="1" type="ORF">SAMN05216481_101208</name>
</gene>
<dbReference type="SUPFAM" id="SSF55144">
    <property type="entry name" value="LigT-like"/>
    <property type="match status" value="1"/>
</dbReference>
<reference evidence="1 2" key="1">
    <citation type="submission" date="2016-10" db="EMBL/GenBank/DDBJ databases">
        <authorList>
            <person name="de Groot N.N."/>
        </authorList>
    </citation>
    <scope>NUCLEOTIDE SEQUENCE [LARGE SCALE GENOMIC DNA]</scope>
    <source>
        <strain evidence="1 2">CGMCC 4.3519</strain>
    </source>
</reference>